<keyword evidence="2" id="KW-1185">Reference proteome</keyword>
<dbReference type="EMBL" id="CAJVCH010379291">
    <property type="protein sequence ID" value="CAG7816819.1"/>
    <property type="molecule type" value="Genomic_DNA"/>
</dbReference>
<reference evidence="1" key="1">
    <citation type="submission" date="2021-06" db="EMBL/GenBank/DDBJ databases">
        <authorList>
            <person name="Hodson N. C."/>
            <person name="Mongue J. A."/>
            <person name="Jaron S. K."/>
        </authorList>
    </citation>
    <scope>NUCLEOTIDE SEQUENCE</scope>
</reference>
<name>A0A8J2KPA4_9HEXA</name>
<protein>
    <submittedName>
        <fullName evidence="1">Uncharacterized protein</fullName>
    </submittedName>
</protein>
<dbReference type="AlphaFoldDB" id="A0A8J2KPA4"/>
<evidence type="ECO:0000313" key="1">
    <source>
        <dbReference type="EMBL" id="CAG7816819.1"/>
    </source>
</evidence>
<proteinExistence type="predicted"/>
<dbReference type="Proteomes" id="UP000708208">
    <property type="component" value="Unassembled WGS sequence"/>
</dbReference>
<sequence>MLECIRLKWNDSQLLTIKFQRSTAGFHENVTSTSIGNIRKVRSVAWESCQIILGKREAKNSSSLGSSSVSFWRLNFSQHLSLLLRLISIILNVETSAADKFK</sequence>
<accession>A0A8J2KPA4</accession>
<evidence type="ECO:0000313" key="2">
    <source>
        <dbReference type="Proteomes" id="UP000708208"/>
    </source>
</evidence>
<comment type="caution">
    <text evidence="1">The sequence shown here is derived from an EMBL/GenBank/DDBJ whole genome shotgun (WGS) entry which is preliminary data.</text>
</comment>
<organism evidence="1 2">
    <name type="scientific">Allacma fusca</name>
    <dbReference type="NCBI Taxonomy" id="39272"/>
    <lineage>
        <taxon>Eukaryota</taxon>
        <taxon>Metazoa</taxon>
        <taxon>Ecdysozoa</taxon>
        <taxon>Arthropoda</taxon>
        <taxon>Hexapoda</taxon>
        <taxon>Collembola</taxon>
        <taxon>Symphypleona</taxon>
        <taxon>Sminthuridae</taxon>
        <taxon>Allacma</taxon>
    </lineage>
</organism>
<gene>
    <name evidence="1" type="ORF">AFUS01_LOCUS27418</name>
</gene>